<dbReference type="Gene3D" id="1.10.730.10">
    <property type="entry name" value="Isoleucyl-tRNA Synthetase, Domain 1"/>
    <property type="match status" value="1"/>
</dbReference>
<dbReference type="InterPro" id="IPR009008">
    <property type="entry name" value="Val/Leu/Ile-tRNA-synth_edit"/>
</dbReference>
<organism evidence="16 17">
    <name type="scientific">Segatella copri</name>
    <dbReference type="NCBI Taxonomy" id="165179"/>
    <lineage>
        <taxon>Bacteria</taxon>
        <taxon>Pseudomonadati</taxon>
        <taxon>Bacteroidota</taxon>
        <taxon>Bacteroidia</taxon>
        <taxon>Bacteroidales</taxon>
        <taxon>Prevotellaceae</taxon>
        <taxon>Segatella</taxon>
    </lineage>
</organism>
<dbReference type="SUPFAM" id="SSF47323">
    <property type="entry name" value="Anticodon-binding domain of a subclass of class I aminoacyl-tRNA synthetases"/>
    <property type="match status" value="1"/>
</dbReference>
<keyword evidence="9 12" id="KW-0030">Aminoacyl-tRNA synthetase</keyword>
<dbReference type="CDD" id="cd07962">
    <property type="entry name" value="Anticodon_Ia_Val"/>
    <property type="match status" value="1"/>
</dbReference>
<evidence type="ECO:0000256" key="5">
    <source>
        <dbReference type="ARBA" id="ARBA00022741"/>
    </source>
</evidence>
<feature type="domain" description="Aminoacyl-tRNA synthetase class Ia" evidence="13">
    <location>
        <begin position="15"/>
        <end position="587"/>
    </location>
</feature>
<feature type="short sequence motif" description="'HIGH' region" evidence="12">
    <location>
        <begin position="43"/>
        <end position="53"/>
    </location>
</feature>
<dbReference type="PANTHER" id="PTHR11946">
    <property type="entry name" value="VALYL-TRNA SYNTHETASES"/>
    <property type="match status" value="1"/>
</dbReference>
<dbReference type="AlphaFoldDB" id="A0AA90V6I7"/>
<comment type="subunit">
    <text evidence="2 12">Monomer.</text>
</comment>
<dbReference type="FunFam" id="1.10.287.380:FF:000001">
    <property type="entry name" value="Valine--tRNA ligase"/>
    <property type="match status" value="1"/>
</dbReference>
<comment type="similarity">
    <text evidence="11 12">Belongs to the class-I aminoacyl-tRNA synthetase family. ValS type 1 subfamily.</text>
</comment>
<dbReference type="InterPro" id="IPR002300">
    <property type="entry name" value="aa-tRNA-synth_Ia"/>
</dbReference>
<keyword evidence="5 12" id="KW-0547">Nucleotide-binding</keyword>
<evidence type="ECO:0000256" key="6">
    <source>
        <dbReference type="ARBA" id="ARBA00022840"/>
    </source>
</evidence>
<comment type="domain">
    <text evidence="12">The C-terminal coiled-coil domain is crucial for aminoacylation activity.</text>
</comment>
<evidence type="ECO:0000256" key="7">
    <source>
        <dbReference type="ARBA" id="ARBA00022917"/>
    </source>
</evidence>
<dbReference type="SUPFAM" id="SSF46589">
    <property type="entry name" value="tRNA-binding arm"/>
    <property type="match status" value="1"/>
</dbReference>
<evidence type="ECO:0000259" key="15">
    <source>
        <dbReference type="Pfam" id="PF10458"/>
    </source>
</evidence>
<dbReference type="InterPro" id="IPR037118">
    <property type="entry name" value="Val-tRNA_synth_C_sf"/>
</dbReference>
<comment type="caution">
    <text evidence="16">The sequence shown here is derived from an EMBL/GenBank/DDBJ whole genome shotgun (WGS) entry which is preliminary data.</text>
</comment>
<evidence type="ECO:0000259" key="13">
    <source>
        <dbReference type="Pfam" id="PF00133"/>
    </source>
</evidence>
<evidence type="ECO:0000256" key="3">
    <source>
        <dbReference type="ARBA" id="ARBA00022490"/>
    </source>
</evidence>
<dbReference type="InterPro" id="IPR001412">
    <property type="entry name" value="aa-tRNA-synth_I_CS"/>
</dbReference>
<dbReference type="Gene3D" id="3.90.740.10">
    <property type="entry name" value="Valyl/Leucyl/Isoleucyl-tRNA synthetase, editing domain"/>
    <property type="match status" value="2"/>
</dbReference>
<comment type="catalytic activity">
    <reaction evidence="10 12">
        <text>tRNA(Val) + L-valine + ATP = L-valyl-tRNA(Val) + AMP + diphosphate</text>
        <dbReference type="Rhea" id="RHEA:10704"/>
        <dbReference type="Rhea" id="RHEA-COMP:9672"/>
        <dbReference type="Rhea" id="RHEA-COMP:9708"/>
        <dbReference type="ChEBI" id="CHEBI:30616"/>
        <dbReference type="ChEBI" id="CHEBI:33019"/>
        <dbReference type="ChEBI" id="CHEBI:57762"/>
        <dbReference type="ChEBI" id="CHEBI:78442"/>
        <dbReference type="ChEBI" id="CHEBI:78537"/>
        <dbReference type="ChEBI" id="CHEBI:456215"/>
        <dbReference type="EC" id="6.1.1.9"/>
    </reaction>
</comment>
<dbReference type="Gene3D" id="3.40.50.620">
    <property type="entry name" value="HUPs"/>
    <property type="match status" value="2"/>
</dbReference>
<dbReference type="GO" id="GO:0005524">
    <property type="term" value="F:ATP binding"/>
    <property type="evidence" value="ECO:0007669"/>
    <property type="project" value="UniProtKB-UniRule"/>
</dbReference>
<dbReference type="GO" id="GO:0004832">
    <property type="term" value="F:valine-tRNA ligase activity"/>
    <property type="evidence" value="ECO:0007669"/>
    <property type="project" value="UniProtKB-UniRule"/>
</dbReference>
<dbReference type="InterPro" id="IPR019499">
    <property type="entry name" value="Val-tRNA_synth_tRNA-bd"/>
</dbReference>
<evidence type="ECO:0000256" key="1">
    <source>
        <dbReference type="ARBA" id="ARBA00004496"/>
    </source>
</evidence>
<dbReference type="Proteomes" id="UP000423156">
    <property type="component" value="Unassembled WGS sequence"/>
</dbReference>
<dbReference type="NCBIfam" id="TIGR00422">
    <property type="entry name" value="valS"/>
    <property type="match status" value="1"/>
</dbReference>
<dbReference type="Pfam" id="PF08264">
    <property type="entry name" value="Anticodon_1"/>
    <property type="match status" value="1"/>
</dbReference>
<keyword evidence="8 12" id="KW-0175">Coiled coil</keyword>
<comment type="subcellular location">
    <subcellularLocation>
        <location evidence="1 12">Cytoplasm</location>
    </subcellularLocation>
</comment>
<dbReference type="SUPFAM" id="SSF50677">
    <property type="entry name" value="ValRS/IleRS/LeuRS editing domain"/>
    <property type="match status" value="1"/>
</dbReference>
<dbReference type="SUPFAM" id="SSF52374">
    <property type="entry name" value="Nucleotidylyl transferase"/>
    <property type="match status" value="1"/>
</dbReference>
<dbReference type="InterPro" id="IPR033705">
    <property type="entry name" value="Anticodon_Ia_Val"/>
</dbReference>
<dbReference type="GO" id="GO:0006438">
    <property type="term" value="P:valyl-tRNA aminoacylation"/>
    <property type="evidence" value="ECO:0007669"/>
    <property type="project" value="UniProtKB-UniRule"/>
</dbReference>
<dbReference type="InterPro" id="IPR002303">
    <property type="entry name" value="Valyl-tRNA_ligase"/>
</dbReference>
<evidence type="ECO:0000256" key="10">
    <source>
        <dbReference type="ARBA" id="ARBA00047552"/>
    </source>
</evidence>
<dbReference type="FunFam" id="3.40.50.620:FF:000032">
    <property type="entry name" value="Valine--tRNA ligase"/>
    <property type="match status" value="1"/>
</dbReference>
<gene>
    <name evidence="12" type="primary">valS</name>
    <name evidence="16" type="ORF">F7D71_05505</name>
</gene>
<evidence type="ECO:0000256" key="9">
    <source>
        <dbReference type="ARBA" id="ARBA00023146"/>
    </source>
</evidence>
<dbReference type="PROSITE" id="PS00178">
    <property type="entry name" value="AA_TRNA_LIGASE_I"/>
    <property type="match status" value="1"/>
</dbReference>
<dbReference type="InterPro" id="IPR013155">
    <property type="entry name" value="M/V/L/I-tRNA-synth_anticd-bd"/>
</dbReference>
<keyword evidence="3 12" id="KW-0963">Cytoplasm</keyword>
<name>A0AA90V6I7_9BACT</name>
<evidence type="ECO:0000256" key="2">
    <source>
        <dbReference type="ARBA" id="ARBA00011245"/>
    </source>
</evidence>
<dbReference type="NCBIfam" id="NF004349">
    <property type="entry name" value="PRK05729.1"/>
    <property type="match status" value="1"/>
</dbReference>
<sequence length="893" mass="102666">MELASKYDPQAVESKWYQYWLDNKLFSSKPDGREPYTVVIPPPNVTGVLHMGHMLNNTIQDILVRRARMEGKNACWVPGTDHASIATEAKVVNRLAQQGIKKTDLTREEFLKHAWDWTHEHGGIILKQLRKLGASCDWARTAFTMDETRSRAVIHVFCDLYKKGLIYRGVRMVNWDPKAQTALSDEEVIYKDEHSKLYHLKYYVVEQDCQQVDEENVIHKDEKGYYAVVATTRPETIMGDSAMCINPEDKKNTWLKGKHVIVPLVNREIPVIEDTYVDIEFGTGCLKVTPAHDINDHALGLKHGLETIDIFNDNGTISEAAGLYVGMDRMDVRKQISIDLQNAGLMEKIEDYNNKVGFSERTNVPIEPKLSTQWFLKMQHFADIALPPVMDDDIEFYPKKYKNTYRHWLENIKDWCISRQLWWGHRIPAYYFDNAGKKDFVVAETAEEALKLAQEKNASIKAEDLEQESDCLDTWFSSWLWPISLFDGIEHPDNEEINYYYPTSDLVTGPDIIFFWVARMIMAGYEYRGKMPFKHVYFTGIVRDKLGRKMSKSLGNSPDPLVLIDKFGADGVRMGMMLSAPAGNDILFDESLCEQGRNFNNKIWNAFRLVKGWETADIEQPKSAEIAVKWFDAKLKEVNEEMQKQFKDYRISEALMTVYKLFWDEFSSWYLEMVKPAYGQPIDQKSYDATLRFFDALLKMLHPFMPFITEELWQHIYDRKDGESIMREKLEIPAPTAEEQKLAADIEAVKQIIAGVRTVRNQKNIAQKEQLSLQVVGKNDFEAYNDVTLKMANLDKIEVIAEKSADASSFMVGTDEFAVPLGDLIDVAAEIEKAEAQLKHLEGFLIGVRKKLSNENFVAHAPEKVVALERKKESDSVEKIAALKATIEELKKK</sequence>
<feature type="domain" description="Methionyl/Valyl/Leucyl/Isoleucyl-tRNA synthetase anticodon-binding" evidence="14">
    <location>
        <begin position="629"/>
        <end position="773"/>
    </location>
</feature>
<feature type="short sequence motif" description="'KMSKS' region" evidence="12">
    <location>
        <begin position="549"/>
        <end position="553"/>
    </location>
</feature>
<dbReference type="Pfam" id="PF00133">
    <property type="entry name" value="tRNA-synt_1"/>
    <property type="match status" value="1"/>
</dbReference>
<evidence type="ECO:0000259" key="14">
    <source>
        <dbReference type="Pfam" id="PF08264"/>
    </source>
</evidence>
<dbReference type="PANTHER" id="PTHR11946:SF109">
    <property type="entry name" value="VALINE--TRNA LIGASE"/>
    <property type="match status" value="1"/>
</dbReference>
<dbReference type="FunFam" id="3.90.740.10:FF:000015">
    <property type="entry name" value="Valine--tRNA ligase"/>
    <property type="match status" value="1"/>
</dbReference>
<accession>A0AA90V6I7</accession>
<dbReference type="Pfam" id="PF10458">
    <property type="entry name" value="Val_tRNA-synt_C"/>
    <property type="match status" value="1"/>
</dbReference>
<evidence type="ECO:0000256" key="12">
    <source>
        <dbReference type="HAMAP-Rule" id="MF_02004"/>
    </source>
</evidence>
<keyword evidence="4 12" id="KW-0436">Ligase</keyword>
<evidence type="ECO:0000313" key="17">
    <source>
        <dbReference type="Proteomes" id="UP000423156"/>
    </source>
</evidence>
<dbReference type="InterPro" id="IPR010978">
    <property type="entry name" value="tRNA-bd_arm"/>
</dbReference>
<dbReference type="EC" id="6.1.1.9" evidence="12"/>
<comment type="function">
    <text evidence="12">Catalyzes the attachment of valine to tRNA(Val). As ValRS can inadvertently accommodate and process structurally similar amino acids such as threonine, to avoid such errors, it has a 'posttransfer' editing activity that hydrolyzes mischarged Thr-tRNA(Val) in a tRNA-dependent manner.</text>
</comment>
<dbReference type="InterPro" id="IPR009080">
    <property type="entry name" value="tRNAsynth_Ia_anticodon-bd"/>
</dbReference>
<dbReference type="RefSeq" id="WP_153092529.1">
    <property type="nucleotide sequence ID" value="NZ_VZBX01000057.1"/>
</dbReference>
<evidence type="ECO:0000256" key="4">
    <source>
        <dbReference type="ARBA" id="ARBA00022598"/>
    </source>
</evidence>
<reference evidence="17" key="1">
    <citation type="submission" date="2019-09" db="EMBL/GenBank/DDBJ databases">
        <title>Distinct polysaccharide growth profiles of human intestinal Prevotella copri isolates.</title>
        <authorList>
            <person name="Fehlner-Peach H."/>
            <person name="Magnabosco C."/>
            <person name="Raghavan V."/>
            <person name="Scher J.U."/>
            <person name="Tett A."/>
            <person name="Cox L.M."/>
            <person name="Gottsegen C."/>
            <person name="Watters A."/>
            <person name="Wiltshire- Gordon J.D."/>
            <person name="Segata N."/>
            <person name="Bonneau R."/>
            <person name="Littman D.R."/>
        </authorList>
    </citation>
    <scope>NUCLEOTIDE SEQUENCE [LARGE SCALE GENOMIC DNA]</scope>
    <source>
        <strain evidence="17">BU41712</strain>
    </source>
</reference>
<dbReference type="EMBL" id="VZBZ01000073">
    <property type="protein sequence ID" value="MQN77327.1"/>
    <property type="molecule type" value="Genomic_DNA"/>
</dbReference>
<dbReference type="GO" id="GO:0002161">
    <property type="term" value="F:aminoacyl-tRNA deacylase activity"/>
    <property type="evidence" value="ECO:0007669"/>
    <property type="project" value="InterPro"/>
</dbReference>
<evidence type="ECO:0000256" key="11">
    <source>
        <dbReference type="ARBA" id="ARBA00060830"/>
    </source>
</evidence>
<proteinExistence type="inferred from homology"/>
<dbReference type="Gene3D" id="1.10.287.380">
    <property type="entry name" value="Valyl-tRNA synthetase, C-terminal domain"/>
    <property type="match status" value="1"/>
</dbReference>
<protein>
    <recommendedName>
        <fullName evidence="12">Valine--tRNA ligase</fullName>
        <ecNumber evidence="12">6.1.1.9</ecNumber>
    </recommendedName>
    <alternativeName>
        <fullName evidence="12">Valyl-tRNA synthetase</fullName>
        <shortName evidence="12">ValRS</shortName>
    </alternativeName>
</protein>
<feature type="domain" description="Valyl-tRNA synthetase tRNA-binding arm" evidence="15">
    <location>
        <begin position="826"/>
        <end position="891"/>
    </location>
</feature>
<dbReference type="PRINTS" id="PR00986">
    <property type="entry name" value="TRNASYNTHVAL"/>
</dbReference>
<dbReference type="HAMAP" id="MF_02004">
    <property type="entry name" value="Val_tRNA_synth_type1"/>
    <property type="match status" value="1"/>
</dbReference>
<evidence type="ECO:0000313" key="16">
    <source>
        <dbReference type="EMBL" id="MQN77327.1"/>
    </source>
</evidence>
<evidence type="ECO:0000256" key="8">
    <source>
        <dbReference type="ARBA" id="ARBA00023054"/>
    </source>
</evidence>
<dbReference type="GO" id="GO:0005829">
    <property type="term" value="C:cytosol"/>
    <property type="evidence" value="ECO:0007669"/>
    <property type="project" value="TreeGrafter"/>
</dbReference>
<keyword evidence="6 12" id="KW-0067">ATP-binding</keyword>
<keyword evidence="7 12" id="KW-0648">Protein biosynthesis</keyword>
<dbReference type="CDD" id="cd00817">
    <property type="entry name" value="ValRS_core"/>
    <property type="match status" value="1"/>
</dbReference>
<comment type="domain">
    <text evidence="12">ValRS has two distinct active sites: one for aminoacylation and one for editing. The misactivated threonine is translocated from the active site to the editing site.</text>
</comment>
<dbReference type="InterPro" id="IPR014729">
    <property type="entry name" value="Rossmann-like_a/b/a_fold"/>
</dbReference>
<feature type="binding site" evidence="12">
    <location>
        <position position="552"/>
    </location>
    <ligand>
        <name>ATP</name>
        <dbReference type="ChEBI" id="CHEBI:30616"/>
    </ligand>
</feature>